<dbReference type="EnsemblProtists" id="EKX41983">
    <property type="protein sequence ID" value="EKX41983"/>
    <property type="gene ID" value="GUITHDRAFT_88210"/>
</dbReference>
<keyword evidence="13 17" id="KW-0472">Membrane</keyword>
<evidence type="ECO:0000256" key="9">
    <source>
        <dbReference type="ARBA" id="ARBA00022692"/>
    </source>
</evidence>
<dbReference type="PANTHER" id="PTHR43398">
    <property type="entry name" value="DOLICHOL-PHOSPHATE MANNOSYLTRANSFERASE SUBUNIT 1"/>
    <property type="match status" value="1"/>
</dbReference>
<evidence type="ECO:0000256" key="13">
    <source>
        <dbReference type="ARBA" id="ARBA00023136"/>
    </source>
</evidence>
<evidence type="ECO:0000259" key="18">
    <source>
        <dbReference type="Pfam" id="PF00535"/>
    </source>
</evidence>
<keyword evidence="11" id="KW-0460">Magnesium</keyword>
<evidence type="ECO:0000256" key="11">
    <source>
        <dbReference type="ARBA" id="ARBA00022842"/>
    </source>
</evidence>
<evidence type="ECO:0000256" key="8">
    <source>
        <dbReference type="ARBA" id="ARBA00022679"/>
    </source>
</evidence>
<evidence type="ECO:0000313" key="20">
    <source>
        <dbReference type="EnsemblProtists" id="EKX41983"/>
    </source>
</evidence>
<dbReference type="FunFam" id="3.90.550.10:FF:000119">
    <property type="entry name" value="Dolichol-phosphate mannosyltransferase subunit 1"/>
    <property type="match status" value="1"/>
</dbReference>
<evidence type="ECO:0000313" key="19">
    <source>
        <dbReference type="EMBL" id="EKX41983.1"/>
    </source>
</evidence>
<dbReference type="OrthoDB" id="2603at2759"/>
<comment type="pathway">
    <text evidence="5 16">Protein modification; protein glycosylation.</text>
</comment>
<comment type="similarity">
    <text evidence="6 16">Belongs to the glycosyltransferase 2 family.</text>
</comment>
<gene>
    <name evidence="19" type="ORF">GUITHDRAFT_88210</name>
</gene>
<feature type="domain" description="Glycosyltransferase 2-like" evidence="18">
    <location>
        <begin position="8"/>
        <end position="172"/>
    </location>
</feature>
<evidence type="ECO:0000256" key="10">
    <source>
        <dbReference type="ARBA" id="ARBA00022723"/>
    </source>
</evidence>
<dbReference type="HOGENOM" id="CLU_033536_13_1_1"/>
<evidence type="ECO:0000256" key="5">
    <source>
        <dbReference type="ARBA" id="ARBA00004922"/>
    </source>
</evidence>
<keyword evidence="8 16" id="KW-0808">Transferase</keyword>
<evidence type="ECO:0000313" key="21">
    <source>
        <dbReference type="Proteomes" id="UP000011087"/>
    </source>
</evidence>
<dbReference type="STRING" id="905079.L1J0C6"/>
<dbReference type="InterPro" id="IPR039528">
    <property type="entry name" value="DPM1-like"/>
</dbReference>
<dbReference type="OMA" id="SAWANFY"/>
<dbReference type="GeneID" id="17298638"/>
<evidence type="ECO:0000256" key="12">
    <source>
        <dbReference type="ARBA" id="ARBA00022989"/>
    </source>
</evidence>
<reference evidence="21" key="2">
    <citation type="submission" date="2012-11" db="EMBL/GenBank/DDBJ databases">
        <authorList>
            <person name="Kuo A."/>
            <person name="Curtis B.A."/>
            <person name="Tanifuji G."/>
            <person name="Burki F."/>
            <person name="Gruber A."/>
            <person name="Irimia M."/>
            <person name="Maruyama S."/>
            <person name="Arias M.C."/>
            <person name="Ball S.G."/>
            <person name="Gile G.H."/>
            <person name="Hirakawa Y."/>
            <person name="Hopkins J.F."/>
            <person name="Rensing S.A."/>
            <person name="Schmutz J."/>
            <person name="Symeonidi A."/>
            <person name="Elias M."/>
            <person name="Eveleigh R.J."/>
            <person name="Herman E.K."/>
            <person name="Klute M.J."/>
            <person name="Nakayama T."/>
            <person name="Obornik M."/>
            <person name="Reyes-Prieto A."/>
            <person name="Armbrust E.V."/>
            <person name="Aves S.J."/>
            <person name="Beiko R.G."/>
            <person name="Coutinho P."/>
            <person name="Dacks J.B."/>
            <person name="Durnford D.G."/>
            <person name="Fast N.M."/>
            <person name="Green B.R."/>
            <person name="Grisdale C."/>
            <person name="Hempe F."/>
            <person name="Henrissat B."/>
            <person name="Hoppner M.P."/>
            <person name="Ishida K.-I."/>
            <person name="Kim E."/>
            <person name="Koreny L."/>
            <person name="Kroth P.G."/>
            <person name="Liu Y."/>
            <person name="Malik S.-B."/>
            <person name="Maier U.G."/>
            <person name="McRose D."/>
            <person name="Mock T."/>
            <person name="Neilson J.A."/>
            <person name="Onodera N.T."/>
            <person name="Poole A.M."/>
            <person name="Pritham E.J."/>
            <person name="Richards T.A."/>
            <person name="Rocap G."/>
            <person name="Roy S.W."/>
            <person name="Sarai C."/>
            <person name="Schaack S."/>
            <person name="Shirato S."/>
            <person name="Slamovits C.H."/>
            <person name="Spencer D.F."/>
            <person name="Suzuki S."/>
            <person name="Worden A.Z."/>
            <person name="Zauner S."/>
            <person name="Barry K."/>
            <person name="Bell C."/>
            <person name="Bharti A.K."/>
            <person name="Crow J.A."/>
            <person name="Grimwood J."/>
            <person name="Kramer R."/>
            <person name="Lindquist E."/>
            <person name="Lucas S."/>
            <person name="Salamov A."/>
            <person name="McFadden G.I."/>
            <person name="Lane C.E."/>
            <person name="Keeling P.J."/>
            <person name="Gray M.W."/>
            <person name="Grigoriev I.V."/>
            <person name="Archibald J.M."/>
        </authorList>
    </citation>
    <scope>NUCLEOTIDE SEQUENCE</scope>
    <source>
        <strain evidence="21">CCMP2712</strain>
    </source>
</reference>
<evidence type="ECO:0000256" key="2">
    <source>
        <dbReference type="ARBA" id="ARBA00001936"/>
    </source>
</evidence>
<evidence type="ECO:0000256" key="7">
    <source>
        <dbReference type="ARBA" id="ARBA00022676"/>
    </source>
</evidence>
<keyword evidence="21" id="KW-1185">Reference proteome</keyword>
<evidence type="ECO:0000256" key="6">
    <source>
        <dbReference type="ARBA" id="ARBA00006739"/>
    </source>
</evidence>
<dbReference type="GO" id="GO:0006506">
    <property type="term" value="P:GPI anchor biosynthetic process"/>
    <property type="evidence" value="ECO:0007669"/>
    <property type="project" value="TreeGrafter"/>
</dbReference>
<dbReference type="GO" id="GO:0006488">
    <property type="term" value="P:dolichol-linked oligosaccharide biosynthetic process"/>
    <property type="evidence" value="ECO:0007669"/>
    <property type="project" value="TreeGrafter"/>
</dbReference>
<dbReference type="InterPro" id="IPR029044">
    <property type="entry name" value="Nucleotide-diphossugar_trans"/>
</dbReference>
<reference evidence="20" key="3">
    <citation type="submission" date="2015-06" db="UniProtKB">
        <authorList>
            <consortium name="EnsemblProtists"/>
        </authorList>
    </citation>
    <scope>IDENTIFICATION</scope>
</reference>
<dbReference type="Proteomes" id="UP000011087">
    <property type="component" value="Unassembled WGS sequence"/>
</dbReference>
<evidence type="ECO:0000256" key="3">
    <source>
        <dbReference type="ARBA" id="ARBA00001946"/>
    </source>
</evidence>
<comment type="cofactor">
    <cofactor evidence="1">
        <name>Ca(2+)</name>
        <dbReference type="ChEBI" id="CHEBI:29108"/>
    </cofactor>
</comment>
<organism evidence="19">
    <name type="scientific">Guillardia theta (strain CCMP2712)</name>
    <name type="common">Cryptophyte</name>
    <dbReference type="NCBI Taxonomy" id="905079"/>
    <lineage>
        <taxon>Eukaryota</taxon>
        <taxon>Cryptophyceae</taxon>
        <taxon>Pyrenomonadales</taxon>
        <taxon>Geminigeraceae</taxon>
        <taxon>Guillardia</taxon>
    </lineage>
</organism>
<dbReference type="GO" id="GO:0005789">
    <property type="term" value="C:endoplasmic reticulum membrane"/>
    <property type="evidence" value="ECO:0007669"/>
    <property type="project" value="TreeGrafter"/>
</dbReference>
<dbReference type="CDD" id="cd06442">
    <property type="entry name" value="DPM1_like"/>
    <property type="match status" value="1"/>
</dbReference>
<dbReference type="PANTHER" id="PTHR43398:SF1">
    <property type="entry name" value="DOLICHOL-PHOSPHATE MANNOSYLTRANSFERASE SUBUNIT 1"/>
    <property type="match status" value="1"/>
</dbReference>
<dbReference type="Pfam" id="PF00535">
    <property type="entry name" value="Glycos_transf_2"/>
    <property type="match status" value="1"/>
</dbReference>
<comment type="catalytic activity">
    <reaction evidence="16">
        <text>a di-trans,poly-cis-dolichyl phosphate + GDP-alpha-D-mannose = a di-trans,poly-cis-dolichyl beta-D-mannosyl phosphate + GDP</text>
        <dbReference type="Rhea" id="RHEA:21184"/>
        <dbReference type="Rhea" id="RHEA-COMP:19498"/>
        <dbReference type="Rhea" id="RHEA-COMP:19501"/>
        <dbReference type="ChEBI" id="CHEBI:57527"/>
        <dbReference type="ChEBI" id="CHEBI:57683"/>
        <dbReference type="ChEBI" id="CHEBI:58189"/>
        <dbReference type="ChEBI" id="CHEBI:58211"/>
    </reaction>
</comment>
<keyword evidence="16" id="KW-0256">Endoplasmic reticulum</keyword>
<dbReference type="EC" id="2.4.1.83" evidence="16"/>
<dbReference type="Gene3D" id="3.90.550.10">
    <property type="entry name" value="Spore Coat Polysaccharide Biosynthesis Protein SpsA, Chain A"/>
    <property type="match status" value="1"/>
</dbReference>
<dbReference type="SUPFAM" id="SSF53448">
    <property type="entry name" value="Nucleotide-diphospho-sugar transferases"/>
    <property type="match status" value="1"/>
</dbReference>
<dbReference type="InterPro" id="IPR001173">
    <property type="entry name" value="Glyco_trans_2-like"/>
</dbReference>
<proteinExistence type="inferred from homology"/>
<dbReference type="KEGG" id="gtt:GUITHDRAFT_88210"/>
<evidence type="ECO:0000256" key="17">
    <source>
        <dbReference type="SAM" id="Phobius"/>
    </source>
</evidence>
<reference evidence="19 21" key="1">
    <citation type="journal article" date="2012" name="Nature">
        <title>Algal genomes reveal evolutionary mosaicism and the fate of nucleomorphs.</title>
        <authorList>
            <consortium name="DOE Joint Genome Institute"/>
            <person name="Curtis B.A."/>
            <person name="Tanifuji G."/>
            <person name="Burki F."/>
            <person name="Gruber A."/>
            <person name="Irimia M."/>
            <person name="Maruyama S."/>
            <person name="Arias M.C."/>
            <person name="Ball S.G."/>
            <person name="Gile G.H."/>
            <person name="Hirakawa Y."/>
            <person name="Hopkins J.F."/>
            <person name="Kuo A."/>
            <person name="Rensing S.A."/>
            <person name="Schmutz J."/>
            <person name="Symeonidi A."/>
            <person name="Elias M."/>
            <person name="Eveleigh R.J."/>
            <person name="Herman E.K."/>
            <person name="Klute M.J."/>
            <person name="Nakayama T."/>
            <person name="Obornik M."/>
            <person name="Reyes-Prieto A."/>
            <person name="Armbrust E.V."/>
            <person name="Aves S.J."/>
            <person name="Beiko R.G."/>
            <person name="Coutinho P."/>
            <person name="Dacks J.B."/>
            <person name="Durnford D.G."/>
            <person name="Fast N.M."/>
            <person name="Green B.R."/>
            <person name="Grisdale C.J."/>
            <person name="Hempel F."/>
            <person name="Henrissat B."/>
            <person name="Hoppner M.P."/>
            <person name="Ishida K."/>
            <person name="Kim E."/>
            <person name="Koreny L."/>
            <person name="Kroth P.G."/>
            <person name="Liu Y."/>
            <person name="Malik S.B."/>
            <person name="Maier U.G."/>
            <person name="McRose D."/>
            <person name="Mock T."/>
            <person name="Neilson J.A."/>
            <person name="Onodera N.T."/>
            <person name="Poole A.M."/>
            <person name="Pritham E.J."/>
            <person name="Richards T.A."/>
            <person name="Rocap G."/>
            <person name="Roy S.W."/>
            <person name="Sarai C."/>
            <person name="Schaack S."/>
            <person name="Shirato S."/>
            <person name="Slamovits C.H."/>
            <person name="Spencer D.F."/>
            <person name="Suzuki S."/>
            <person name="Worden A.Z."/>
            <person name="Zauner S."/>
            <person name="Barry K."/>
            <person name="Bell C."/>
            <person name="Bharti A.K."/>
            <person name="Crow J.A."/>
            <person name="Grimwood J."/>
            <person name="Kramer R."/>
            <person name="Lindquist E."/>
            <person name="Lucas S."/>
            <person name="Salamov A."/>
            <person name="McFadden G.I."/>
            <person name="Lane C.E."/>
            <person name="Keeling P.J."/>
            <person name="Gray M.W."/>
            <person name="Grigoriev I.V."/>
            <person name="Archibald J.M."/>
        </authorList>
    </citation>
    <scope>NUCLEOTIDE SEQUENCE</scope>
    <source>
        <strain evidence="19 21">CCMP2712</strain>
    </source>
</reference>
<feature type="transmembrane region" description="Helical" evidence="17">
    <location>
        <begin position="238"/>
        <end position="261"/>
    </location>
</feature>
<dbReference type="PaxDb" id="55529-EKX41983"/>
<evidence type="ECO:0000256" key="15">
    <source>
        <dbReference type="ARBA" id="ARBA00053724"/>
    </source>
</evidence>
<accession>L1J0C6</accession>
<keyword evidence="10" id="KW-0479">Metal-binding</keyword>
<evidence type="ECO:0000256" key="16">
    <source>
        <dbReference type="RuleBase" id="RU365083"/>
    </source>
</evidence>
<keyword evidence="7 16" id="KW-0328">Glycosyltransferase</keyword>
<dbReference type="eggNOG" id="KOG2978">
    <property type="taxonomic scope" value="Eukaryota"/>
</dbReference>
<dbReference type="RefSeq" id="XP_005828963.1">
    <property type="nucleotide sequence ID" value="XM_005828906.1"/>
</dbReference>
<name>L1J0C6_GUITC</name>
<dbReference type="EMBL" id="JH993019">
    <property type="protein sequence ID" value="EKX41983.1"/>
    <property type="molecule type" value="Genomic_DNA"/>
</dbReference>
<comment type="function">
    <text evidence="15 16">Transfers mannose from GDP-mannose to dolichol monophosphate to form dolichol phosphate mannose (Dol-P-Man) which is the mannosyl donor in pathways leading to N-glycosylation, glycosyl phosphatidylinositol membrane anchoring, and O-mannosylation of proteins.</text>
</comment>
<keyword evidence="12 17" id="KW-1133">Transmembrane helix</keyword>
<evidence type="ECO:0000256" key="1">
    <source>
        <dbReference type="ARBA" id="ARBA00001913"/>
    </source>
</evidence>
<dbReference type="UniPathway" id="UPA00378"/>
<comment type="subunit">
    <text evidence="16">Component of the dolichol-phosphate mannose (DPM) synthase complex.</text>
</comment>
<comment type="cofactor">
    <cofactor evidence="2">
        <name>Mn(2+)</name>
        <dbReference type="ChEBI" id="CHEBI:29035"/>
    </cofactor>
</comment>
<keyword evidence="14" id="KW-0464">Manganese</keyword>
<protein>
    <recommendedName>
        <fullName evidence="16">Dolichol-phosphate mannosyltransferase subunit 1</fullName>
        <ecNumber evidence="16">2.4.1.83</ecNumber>
    </recommendedName>
</protein>
<sequence>MSSEILSTIVVPAYKEKPNIRPLTQRLLDALRSHGMDKSTEILIVDDNSQDGSEEAVNELQKEGFPIRIFVRKTERGLSSAVLRGFQEAKGEKLICMDGDLQHPPERVPQLLKALDKADFVLGTRYGDGFAVDPSWPWYRVVISKGARLLARPLTPLSDPMSGFFGITKTALKRGAGKINPVGFKIALELYVKCGSSSHEEVSIFFGKREAGTSKLTGKVMLYYLVHLFQLYRYQYPMLIPALLVLVLAFLWLLVSTLLGWNSNKAKLS</sequence>
<comment type="cofactor">
    <cofactor evidence="3">
        <name>Mg(2+)</name>
        <dbReference type="ChEBI" id="CHEBI:18420"/>
    </cofactor>
</comment>
<dbReference type="GO" id="GO:0046872">
    <property type="term" value="F:metal ion binding"/>
    <property type="evidence" value="ECO:0007669"/>
    <property type="project" value="UniProtKB-KW"/>
</dbReference>
<dbReference type="AlphaFoldDB" id="L1J0C6"/>
<dbReference type="GO" id="GO:0004582">
    <property type="term" value="F:dolichyl-phosphate beta-D-mannosyltransferase activity"/>
    <property type="evidence" value="ECO:0007669"/>
    <property type="project" value="UniProtKB-UniRule"/>
</dbReference>
<dbReference type="GO" id="GO:0035269">
    <property type="term" value="P:protein O-linked glycosylation via mannose"/>
    <property type="evidence" value="ECO:0007669"/>
    <property type="project" value="TreeGrafter"/>
</dbReference>
<evidence type="ECO:0000256" key="4">
    <source>
        <dbReference type="ARBA" id="ARBA00004308"/>
    </source>
</evidence>
<evidence type="ECO:0000256" key="14">
    <source>
        <dbReference type="ARBA" id="ARBA00023211"/>
    </source>
</evidence>
<comment type="subcellular location">
    <subcellularLocation>
        <location evidence="4">Endomembrane system</location>
    </subcellularLocation>
    <subcellularLocation>
        <location evidence="16">Endoplasmic reticulum</location>
    </subcellularLocation>
</comment>
<keyword evidence="9 17" id="KW-0812">Transmembrane</keyword>